<feature type="compositionally biased region" description="Polar residues" evidence="1">
    <location>
        <begin position="28"/>
        <end position="47"/>
    </location>
</feature>
<feature type="region of interest" description="Disordered" evidence="1">
    <location>
        <begin position="183"/>
        <end position="213"/>
    </location>
</feature>
<keyword evidence="5" id="KW-1185">Reference proteome</keyword>
<evidence type="ECO:0000259" key="3">
    <source>
        <dbReference type="PROSITE" id="PS51294"/>
    </source>
</evidence>
<feature type="domain" description="HTH myb-type" evidence="3">
    <location>
        <begin position="86"/>
        <end position="114"/>
    </location>
</feature>
<feature type="domain" description="Myb-like" evidence="2">
    <location>
        <begin position="67"/>
        <end position="110"/>
    </location>
</feature>
<dbReference type="PROSITE" id="PS50090">
    <property type="entry name" value="MYB_LIKE"/>
    <property type="match status" value="1"/>
</dbReference>
<dbReference type="CDD" id="cd00167">
    <property type="entry name" value="SANT"/>
    <property type="match status" value="1"/>
</dbReference>
<feature type="region of interest" description="Disordered" evidence="1">
    <location>
        <begin position="356"/>
        <end position="424"/>
    </location>
</feature>
<dbReference type="InterPro" id="IPR001005">
    <property type="entry name" value="SANT/Myb"/>
</dbReference>
<feature type="region of interest" description="Disordered" evidence="1">
    <location>
        <begin position="520"/>
        <end position="545"/>
    </location>
</feature>
<dbReference type="Pfam" id="PF13921">
    <property type="entry name" value="Myb_DNA-bind_6"/>
    <property type="match status" value="1"/>
</dbReference>
<dbReference type="Gene3D" id="1.10.10.60">
    <property type="entry name" value="Homeodomain-like"/>
    <property type="match status" value="1"/>
</dbReference>
<dbReference type="InterPro" id="IPR017930">
    <property type="entry name" value="Myb_dom"/>
</dbReference>
<dbReference type="InterPro" id="IPR050560">
    <property type="entry name" value="MYB_TF"/>
</dbReference>
<evidence type="ECO:0000256" key="1">
    <source>
        <dbReference type="SAM" id="MobiDB-lite"/>
    </source>
</evidence>
<dbReference type="STRING" id="1169540.A0A0G4GID7"/>
<feature type="region of interest" description="Disordered" evidence="1">
    <location>
        <begin position="1"/>
        <end position="59"/>
    </location>
</feature>
<dbReference type="AlphaFoldDB" id="A0A0G4GID7"/>
<dbReference type="OrthoDB" id="2143914at2759"/>
<feature type="compositionally biased region" description="Basic residues" evidence="1">
    <location>
        <begin position="520"/>
        <end position="532"/>
    </location>
</feature>
<dbReference type="InParanoid" id="A0A0G4GID7"/>
<dbReference type="GO" id="GO:0005634">
    <property type="term" value="C:nucleus"/>
    <property type="evidence" value="ECO:0007669"/>
    <property type="project" value="TreeGrafter"/>
</dbReference>
<dbReference type="EMBL" id="CDMY01000677">
    <property type="protein sequence ID" value="CEM29594.1"/>
    <property type="molecule type" value="Genomic_DNA"/>
</dbReference>
<feature type="region of interest" description="Disordered" evidence="1">
    <location>
        <begin position="138"/>
        <end position="161"/>
    </location>
</feature>
<feature type="compositionally biased region" description="Polar residues" evidence="1">
    <location>
        <begin position="1"/>
        <end position="11"/>
    </location>
</feature>
<sequence length="545" mass="59954">MSGSRDLSTADCTPERTLVHRHGGPTGHLSQQTHAGPLAQSLSSSRDPSPGAAAQDQGCAPLSEHLTPEEDAMLASLMQTHTERCKWVEIAKHMPGRVAKQCRDRWVNQINPTVSLYEQRGFDMSDLASSGAPLRLYAPRASTNRKKKRSAECDEDGSSANKQKIYHVLRPHIHENMATLHMSDQSRHPQQPAMPIPAEGADTGGGRRSSGALPSGSSRYLCYDPLLDTLCGIDTFSSDILTPTHCGKQGREPTDRSGLAIDRGSSHECMDAAQLVLATPLTDGLMRFMAQQMIESCRPTSSCATVEWREEGNRRMFVMRIAGRDTGIVEVTSPTKPFLEMAFLSATHWADVLARPLSNEGEPSPSSLPDTDRRAPLPSTHKDAARRRAASDETMRQICSGRADDHSLKSQRATGEIRDSQVISGSSAVGRQLWRTASVFSPPSTAPPCRTQTTHSVRSVVAPFADMMAARPRPRLGRKGRKVTGAQAEKACMVVAICPSAFSSHTKRPGRPMRMRAWRPWKRKSRAWRRRTTTTPETWRRPGCR</sequence>
<proteinExistence type="predicted"/>
<gene>
    <name evidence="4" type="ORF">Vbra_17845</name>
</gene>
<dbReference type="VEuPathDB" id="CryptoDB:Vbra_17845"/>
<evidence type="ECO:0000259" key="2">
    <source>
        <dbReference type="PROSITE" id="PS50090"/>
    </source>
</evidence>
<dbReference type="SUPFAM" id="SSF46689">
    <property type="entry name" value="Homeodomain-like"/>
    <property type="match status" value="1"/>
</dbReference>
<feature type="compositionally biased region" description="Basic and acidic residues" evidence="1">
    <location>
        <begin position="370"/>
        <end position="383"/>
    </location>
</feature>
<dbReference type="GO" id="GO:0000981">
    <property type="term" value="F:DNA-binding transcription factor activity, RNA polymerase II-specific"/>
    <property type="evidence" value="ECO:0007669"/>
    <property type="project" value="TreeGrafter"/>
</dbReference>
<evidence type="ECO:0000313" key="4">
    <source>
        <dbReference type="EMBL" id="CEM29594.1"/>
    </source>
</evidence>
<protein>
    <submittedName>
        <fullName evidence="4">Uncharacterized protein</fullName>
    </submittedName>
</protein>
<name>A0A0G4GID7_VITBC</name>
<reference evidence="4 5" key="1">
    <citation type="submission" date="2014-11" db="EMBL/GenBank/DDBJ databases">
        <authorList>
            <person name="Zhu J."/>
            <person name="Qi W."/>
            <person name="Song R."/>
        </authorList>
    </citation>
    <scope>NUCLEOTIDE SEQUENCE [LARGE SCALE GENOMIC DNA]</scope>
</reference>
<dbReference type="InterPro" id="IPR009057">
    <property type="entry name" value="Homeodomain-like_sf"/>
</dbReference>
<evidence type="ECO:0000313" key="5">
    <source>
        <dbReference type="Proteomes" id="UP000041254"/>
    </source>
</evidence>
<dbReference type="SMART" id="SM00717">
    <property type="entry name" value="SANT"/>
    <property type="match status" value="1"/>
</dbReference>
<organism evidence="4 5">
    <name type="scientific">Vitrella brassicaformis (strain CCMP3155)</name>
    <dbReference type="NCBI Taxonomy" id="1169540"/>
    <lineage>
        <taxon>Eukaryota</taxon>
        <taxon>Sar</taxon>
        <taxon>Alveolata</taxon>
        <taxon>Colpodellida</taxon>
        <taxon>Vitrellaceae</taxon>
        <taxon>Vitrella</taxon>
    </lineage>
</organism>
<dbReference type="Proteomes" id="UP000041254">
    <property type="component" value="Unassembled WGS sequence"/>
</dbReference>
<dbReference type="PANTHER" id="PTHR45614">
    <property type="entry name" value="MYB PROTEIN-RELATED"/>
    <property type="match status" value="1"/>
</dbReference>
<dbReference type="GO" id="GO:0000978">
    <property type="term" value="F:RNA polymerase II cis-regulatory region sequence-specific DNA binding"/>
    <property type="evidence" value="ECO:0007669"/>
    <property type="project" value="TreeGrafter"/>
</dbReference>
<accession>A0A0G4GID7</accession>
<dbReference type="PROSITE" id="PS51294">
    <property type="entry name" value="HTH_MYB"/>
    <property type="match status" value="1"/>
</dbReference>